<dbReference type="Proteomes" id="UP000660862">
    <property type="component" value="Unassembled WGS sequence"/>
</dbReference>
<evidence type="ECO:0000259" key="1">
    <source>
        <dbReference type="Pfam" id="PF14292"/>
    </source>
</evidence>
<evidence type="ECO:0000313" key="3">
    <source>
        <dbReference type="EMBL" id="GGG97341.1"/>
    </source>
</evidence>
<dbReference type="Pfam" id="PF22058">
    <property type="entry name" value="X25_BaPul_like"/>
    <property type="match status" value="1"/>
</dbReference>
<dbReference type="InterPro" id="IPR025970">
    <property type="entry name" value="SusE"/>
</dbReference>
<dbReference type="AlphaFoldDB" id="A0A917ME01"/>
<feature type="domain" description="Amylopullulanase X25" evidence="2">
    <location>
        <begin position="162"/>
        <end position="211"/>
    </location>
</feature>
<dbReference type="EMBL" id="BMER01000004">
    <property type="protein sequence ID" value="GGG97341.1"/>
    <property type="molecule type" value="Genomic_DNA"/>
</dbReference>
<protein>
    <recommendedName>
        <fullName evidence="5">SusE outer membrane protein</fullName>
    </recommendedName>
</protein>
<dbReference type="PROSITE" id="PS51257">
    <property type="entry name" value="PROKAR_LIPOPROTEIN"/>
    <property type="match status" value="1"/>
</dbReference>
<comment type="caution">
    <text evidence="3">The sequence shown here is derived from an EMBL/GenBank/DDBJ whole genome shotgun (WGS) entry which is preliminary data.</text>
</comment>
<keyword evidence="4" id="KW-1185">Reference proteome</keyword>
<name>A0A917ME01_9SPHI</name>
<sequence length="339" mass="36043">MNTLSIKQLPILFLGMLLLLACEKDEVKTVATEGVSGTLSGSAASVALSRDKLDEEAITFSFTPSDFGYPAGIIYSLQFALKGSDFASPREIVLENGISSSSYTGLALNNLLLAMGLPLETESDLEIRLKSALSPTMAIYSNVVTVRSKPIPLTSWIYVPGGYQGWNPASADSLVSLTGNGIYTGIIAFPADNLEFKITPAKSWDVNYGDAGDGKLSPTGGNFKAPAGGLMQLTVDMNSSTWTIEPAPVWSIIGNAIPGSEWVVDTDLKYVNDGAGNWSVTLDLSAGMFKFRRNHDWGTNLGGSGGMLTLGGSDIQIDAPGNYTLVMNPDELTYQLTKN</sequence>
<evidence type="ECO:0008006" key="5">
    <source>
        <dbReference type="Google" id="ProtNLM"/>
    </source>
</evidence>
<reference evidence="3" key="1">
    <citation type="journal article" date="2014" name="Int. J. Syst. Evol. Microbiol.">
        <title>Complete genome sequence of Corynebacterium casei LMG S-19264T (=DSM 44701T), isolated from a smear-ripened cheese.</title>
        <authorList>
            <consortium name="US DOE Joint Genome Institute (JGI-PGF)"/>
            <person name="Walter F."/>
            <person name="Albersmeier A."/>
            <person name="Kalinowski J."/>
            <person name="Ruckert C."/>
        </authorList>
    </citation>
    <scope>NUCLEOTIDE SEQUENCE</scope>
    <source>
        <strain evidence="3">CGMCC 1.12195</strain>
    </source>
</reference>
<dbReference type="RefSeq" id="WP_188507460.1">
    <property type="nucleotide sequence ID" value="NZ_BMER01000004.1"/>
</dbReference>
<gene>
    <name evidence="3" type="ORF">GCM10007415_35860</name>
</gene>
<feature type="domain" description="SusE outer membrane protein" evidence="1">
    <location>
        <begin position="24"/>
        <end position="130"/>
    </location>
</feature>
<reference evidence="3" key="2">
    <citation type="submission" date="2020-09" db="EMBL/GenBank/DDBJ databases">
        <authorList>
            <person name="Sun Q."/>
            <person name="Zhou Y."/>
        </authorList>
    </citation>
    <scope>NUCLEOTIDE SEQUENCE</scope>
    <source>
        <strain evidence="3">CGMCC 1.12195</strain>
    </source>
</reference>
<proteinExistence type="predicted"/>
<evidence type="ECO:0000259" key="2">
    <source>
        <dbReference type="Pfam" id="PF22058"/>
    </source>
</evidence>
<accession>A0A917ME01</accession>
<dbReference type="Pfam" id="PF14292">
    <property type="entry name" value="SusE"/>
    <property type="match status" value="1"/>
</dbReference>
<dbReference type="InterPro" id="IPR054409">
    <property type="entry name" value="X25_BaPul-like"/>
</dbReference>
<evidence type="ECO:0000313" key="4">
    <source>
        <dbReference type="Proteomes" id="UP000660862"/>
    </source>
</evidence>
<dbReference type="CDD" id="cd12967">
    <property type="entry name" value="CBM_SusE-F_like_u1"/>
    <property type="match status" value="1"/>
</dbReference>
<dbReference type="Gene3D" id="2.60.40.3620">
    <property type="match status" value="2"/>
</dbReference>
<organism evidence="3 4">
    <name type="scientific">Parapedobacter pyrenivorans</name>
    <dbReference type="NCBI Taxonomy" id="1305674"/>
    <lineage>
        <taxon>Bacteria</taxon>
        <taxon>Pseudomonadati</taxon>
        <taxon>Bacteroidota</taxon>
        <taxon>Sphingobacteriia</taxon>
        <taxon>Sphingobacteriales</taxon>
        <taxon>Sphingobacteriaceae</taxon>
        <taxon>Parapedobacter</taxon>
    </lineage>
</organism>